<name>V5BJS1_9GAMM</name>
<dbReference type="Proteomes" id="UP000017842">
    <property type="component" value="Unassembled WGS sequence"/>
</dbReference>
<organism evidence="4 5">
    <name type="scientific">Methyloglobulus morosus KoM1</name>
    <dbReference type="NCBI Taxonomy" id="1116472"/>
    <lineage>
        <taxon>Bacteria</taxon>
        <taxon>Pseudomonadati</taxon>
        <taxon>Pseudomonadota</taxon>
        <taxon>Gammaproteobacteria</taxon>
        <taxon>Methylococcales</taxon>
        <taxon>Methylococcaceae</taxon>
        <taxon>Methyloglobulus</taxon>
    </lineage>
</organism>
<feature type="coiled-coil region" evidence="3">
    <location>
        <begin position="2"/>
        <end position="36"/>
    </location>
</feature>
<evidence type="ECO:0000313" key="5">
    <source>
        <dbReference type="Proteomes" id="UP000017842"/>
    </source>
</evidence>
<gene>
    <name evidence="4" type="ORF">MGMO_18c00380</name>
</gene>
<keyword evidence="5" id="KW-1185">Reference proteome</keyword>
<evidence type="ECO:0000313" key="4">
    <source>
        <dbReference type="EMBL" id="ESS73530.1"/>
    </source>
</evidence>
<dbReference type="InterPro" id="IPR029012">
    <property type="entry name" value="Helix_hairpin_bin_sf"/>
</dbReference>
<sequence length="70" mass="7861">MTETAVIENEDVKAKLKKLNAQATALKMDLHDLAEDLPTGWERIREVSEKTYQAYEELSAIRKQIAEAGG</sequence>
<protein>
    <submittedName>
        <fullName evidence="4">Uncharacterized protein</fullName>
    </submittedName>
</protein>
<dbReference type="STRING" id="1116472.MGMO_18c00380"/>
<evidence type="ECO:0000256" key="3">
    <source>
        <dbReference type="SAM" id="Coils"/>
    </source>
</evidence>
<evidence type="ECO:0000256" key="2">
    <source>
        <dbReference type="ARBA" id="ARBA00044954"/>
    </source>
</evidence>
<comment type="caution">
    <text evidence="4">The sequence shown here is derived from an EMBL/GenBank/DDBJ whole genome shotgun (WGS) entry which is preliminary data.</text>
</comment>
<dbReference type="InterPro" id="IPR007774">
    <property type="entry name" value="Put_N_fixation"/>
</dbReference>
<evidence type="ECO:0000256" key="1">
    <source>
        <dbReference type="ARBA" id="ARBA00023231"/>
    </source>
</evidence>
<comment type="similarity">
    <text evidence="2">Belongs to the UPF0437 family.</text>
</comment>
<reference evidence="4 5" key="1">
    <citation type="journal article" date="2013" name="Genome Announc.">
        <title>Draft Genome Sequence of the Methanotrophic Gammaproteobacterium Methyloglobulus morosus DSM 22980 Strain KoM1.</title>
        <authorList>
            <person name="Poehlein A."/>
            <person name="Deutzmann J.S."/>
            <person name="Daniel R."/>
            <person name="Simeonova D.D."/>
        </authorList>
    </citation>
    <scope>NUCLEOTIDE SEQUENCE [LARGE SCALE GENOMIC DNA]</scope>
    <source>
        <strain evidence="4 5">KoM1</strain>
    </source>
</reference>
<dbReference type="Pfam" id="PF05082">
    <property type="entry name" value="Rop-like"/>
    <property type="match status" value="1"/>
</dbReference>
<dbReference type="eggNOG" id="COG5420">
    <property type="taxonomic scope" value="Bacteria"/>
</dbReference>
<keyword evidence="3" id="KW-0175">Coiled coil</keyword>
<proteinExistence type="inferred from homology"/>
<accession>V5BJS1</accession>
<dbReference type="EMBL" id="AYLO01000018">
    <property type="protein sequence ID" value="ESS73530.1"/>
    <property type="molecule type" value="Genomic_DNA"/>
</dbReference>
<dbReference type="Gene3D" id="1.10.287.660">
    <property type="entry name" value="Helix hairpin bin"/>
    <property type="match status" value="1"/>
</dbReference>
<dbReference type="AlphaFoldDB" id="V5BJS1"/>
<keyword evidence="1" id="KW-0535">Nitrogen fixation</keyword>
<dbReference type="PIRSF" id="PIRSF037676">
    <property type="entry name" value="DUF683"/>
    <property type="match status" value="1"/>
</dbReference>
<dbReference type="RefSeq" id="WP_023493544.1">
    <property type="nucleotide sequence ID" value="NZ_AYLO01000018.1"/>
</dbReference>